<dbReference type="AlphaFoldDB" id="A0AAV4SMB2"/>
<proteinExistence type="predicted"/>
<keyword evidence="2" id="KW-1185">Reference proteome</keyword>
<comment type="caution">
    <text evidence="1">The sequence shown here is derived from an EMBL/GenBank/DDBJ whole genome shotgun (WGS) entry which is preliminary data.</text>
</comment>
<dbReference type="Proteomes" id="UP001054837">
    <property type="component" value="Unassembled WGS sequence"/>
</dbReference>
<name>A0AAV4SMB2_9ARAC</name>
<reference evidence="1 2" key="1">
    <citation type="submission" date="2021-06" db="EMBL/GenBank/DDBJ databases">
        <title>Caerostris darwini draft genome.</title>
        <authorList>
            <person name="Kono N."/>
            <person name="Arakawa K."/>
        </authorList>
    </citation>
    <scope>NUCLEOTIDE SEQUENCE [LARGE SCALE GENOMIC DNA]</scope>
</reference>
<accession>A0AAV4SMB2</accession>
<dbReference type="EMBL" id="BPLQ01008057">
    <property type="protein sequence ID" value="GIY34381.1"/>
    <property type="molecule type" value="Genomic_DNA"/>
</dbReference>
<organism evidence="1 2">
    <name type="scientific">Caerostris darwini</name>
    <dbReference type="NCBI Taxonomy" id="1538125"/>
    <lineage>
        <taxon>Eukaryota</taxon>
        <taxon>Metazoa</taxon>
        <taxon>Ecdysozoa</taxon>
        <taxon>Arthropoda</taxon>
        <taxon>Chelicerata</taxon>
        <taxon>Arachnida</taxon>
        <taxon>Araneae</taxon>
        <taxon>Araneomorphae</taxon>
        <taxon>Entelegynae</taxon>
        <taxon>Araneoidea</taxon>
        <taxon>Araneidae</taxon>
        <taxon>Caerostris</taxon>
    </lineage>
</organism>
<evidence type="ECO:0000313" key="2">
    <source>
        <dbReference type="Proteomes" id="UP001054837"/>
    </source>
</evidence>
<gene>
    <name evidence="1" type="ORF">CDAR_35391</name>
</gene>
<protein>
    <submittedName>
        <fullName evidence="1">Uncharacterized protein</fullName>
    </submittedName>
</protein>
<sequence>MINSRIPKLLFNPPDDPTRRAFILSRLEINLFSELLTQNCHPHSLDARGQEALSIIRALLDVRLMRWGPAQFAAHSFAIRSVEPFCRMEPN</sequence>
<evidence type="ECO:0000313" key="1">
    <source>
        <dbReference type="EMBL" id="GIY34381.1"/>
    </source>
</evidence>